<sequence length="127" mass="12572">MGFPVVSGASLMCTMGMSPGQLMVTSQLTVLMDGKPAATIQDAAPITNVGPCGMCTSLMNPTVASATAAALGVLTPMPCVPAPMGIWTCSPGPLIGGIPALVNDGKLMCSYGGAISITMPGQATILT</sequence>
<evidence type="ECO:0000313" key="2">
    <source>
        <dbReference type="Proteomes" id="UP000824242"/>
    </source>
</evidence>
<name>A0A9D1AMZ0_9FIRM</name>
<dbReference type="AlphaFoldDB" id="A0A9D1AMZ0"/>
<dbReference type="EMBL" id="DVGZ01000073">
    <property type="protein sequence ID" value="HIR47389.1"/>
    <property type="molecule type" value="Genomic_DNA"/>
</dbReference>
<dbReference type="Proteomes" id="UP000824242">
    <property type="component" value="Unassembled WGS sequence"/>
</dbReference>
<dbReference type="Pfam" id="PF14107">
    <property type="entry name" value="DUF4280"/>
    <property type="match status" value="1"/>
</dbReference>
<evidence type="ECO:0000313" key="1">
    <source>
        <dbReference type="EMBL" id="HIR47389.1"/>
    </source>
</evidence>
<protein>
    <submittedName>
        <fullName evidence="1">DUF4280 domain-containing protein</fullName>
    </submittedName>
</protein>
<proteinExistence type="predicted"/>
<reference evidence="1" key="1">
    <citation type="submission" date="2020-10" db="EMBL/GenBank/DDBJ databases">
        <authorList>
            <person name="Gilroy R."/>
        </authorList>
    </citation>
    <scope>NUCLEOTIDE SEQUENCE</scope>
    <source>
        <strain evidence="1">ChiSxjej1B13-7958</strain>
    </source>
</reference>
<gene>
    <name evidence="1" type="ORF">IAB89_06985</name>
</gene>
<comment type="caution">
    <text evidence="1">The sequence shown here is derived from an EMBL/GenBank/DDBJ whole genome shotgun (WGS) entry which is preliminary data.</text>
</comment>
<accession>A0A9D1AMZ0</accession>
<dbReference type="InterPro" id="IPR025460">
    <property type="entry name" value="DUF4280"/>
</dbReference>
<organism evidence="1 2">
    <name type="scientific">Candidatus Caccousia avicola</name>
    <dbReference type="NCBI Taxonomy" id="2840721"/>
    <lineage>
        <taxon>Bacteria</taxon>
        <taxon>Bacillati</taxon>
        <taxon>Bacillota</taxon>
        <taxon>Clostridia</taxon>
        <taxon>Eubacteriales</taxon>
        <taxon>Oscillospiraceae</taxon>
        <taxon>Oscillospiraceae incertae sedis</taxon>
        <taxon>Candidatus Caccousia</taxon>
    </lineage>
</organism>
<reference evidence="1" key="2">
    <citation type="journal article" date="2021" name="PeerJ">
        <title>Extensive microbial diversity within the chicken gut microbiome revealed by metagenomics and culture.</title>
        <authorList>
            <person name="Gilroy R."/>
            <person name="Ravi A."/>
            <person name="Getino M."/>
            <person name="Pursley I."/>
            <person name="Horton D.L."/>
            <person name="Alikhan N.F."/>
            <person name="Baker D."/>
            <person name="Gharbi K."/>
            <person name="Hall N."/>
            <person name="Watson M."/>
            <person name="Adriaenssens E.M."/>
            <person name="Foster-Nyarko E."/>
            <person name="Jarju S."/>
            <person name="Secka A."/>
            <person name="Antonio M."/>
            <person name="Oren A."/>
            <person name="Chaudhuri R.R."/>
            <person name="La Ragione R."/>
            <person name="Hildebrand F."/>
            <person name="Pallen M.J."/>
        </authorList>
    </citation>
    <scope>NUCLEOTIDE SEQUENCE</scope>
    <source>
        <strain evidence="1">ChiSxjej1B13-7958</strain>
    </source>
</reference>